<dbReference type="PROSITE" id="PS51354">
    <property type="entry name" value="GLUTAREDOXIN_2"/>
    <property type="match status" value="1"/>
</dbReference>
<dbReference type="KEGG" id="hyl:LPB072_21625"/>
<keyword evidence="4" id="KW-1185">Reference proteome</keyword>
<dbReference type="STRING" id="1763535.LPB072_21625"/>
<dbReference type="EMBL" id="LVWD01000042">
    <property type="protein sequence ID" value="OAD39474.1"/>
    <property type="molecule type" value="Genomic_DNA"/>
</dbReference>
<dbReference type="Gene3D" id="3.40.30.10">
    <property type="entry name" value="Glutaredoxin"/>
    <property type="match status" value="1"/>
</dbReference>
<dbReference type="SUPFAM" id="SSF52833">
    <property type="entry name" value="Thioredoxin-like"/>
    <property type="match status" value="1"/>
</dbReference>
<dbReference type="InterPro" id="IPR036249">
    <property type="entry name" value="Thioredoxin-like_sf"/>
</dbReference>
<evidence type="ECO:0000313" key="2">
    <source>
        <dbReference type="EMBL" id="AOW15021.1"/>
    </source>
</evidence>
<proteinExistence type="predicted"/>
<dbReference type="InterPro" id="IPR004045">
    <property type="entry name" value="Glutathione_S-Trfase_N"/>
</dbReference>
<dbReference type="AlphaFoldDB" id="A0A162VQM2"/>
<dbReference type="RefSeq" id="WP_066095950.1">
    <property type="nucleotide sequence ID" value="NZ_CP017476.1"/>
</dbReference>
<evidence type="ECO:0000259" key="1">
    <source>
        <dbReference type="PROSITE" id="PS50404"/>
    </source>
</evidence>
<accession>A0A162VQM2</accession>
<evidence type="ECO:0000313" key="5">
    <source>
        <dbReference type="Proteomes" id="UP000185680"/>
    </source>
</evidence>
<dbReference type="EMBL" id="CP017476">
    <property type="protein sequence ID" value="AOW15021.1"/>
    <property type="molecule type" value="Genomic_DNA"/>
</dbReference>
<gene>
    <name evidence="2" type="ORF">LPB072_21625</name>
    <name evidence="3" type="ORF">LPB72_21010</name>
</gene>
<reference evidence="2 5" key="2">
    <citation type="submission" date="2016-10" db="EMBL/GenBank/DDBJ databases">
        <title>Hydorgenophaga sp. LPB0072 isolated from gastropod.</title>
        <authorList>
            <person name="Kim E."/>
            <person name="Yi H."/>
        </authorList>
    </citation>
    <scope>NUCLEOTIDE SEQUENCE [LARGE SCALE GENOMIC DNA]</scope>
    <source>
        <strain evidence="2 5">LPB0072</strain>
    </source>
</reference>
<dbReference type="Proteomes" id="UP000185657">
    <property type="component" value="Unassembled WGS sequence"/>
</dbReference>
<dbReference type="Proteomes" id="UP000185680">
    <property type="component" value="Chromosome"/>
</dbReference>
<dbReference type="OrthoDB" id="9795531at2"/>
<organism evidence="2 5">
    <name type="scientific">Hydrogenophaga crassostreae</name>
    <dbReference type="NCBI Taxonomy" id="1763535"/>
    <lineage>
        <taxon>Bacteria</taxon>
        <taxon>Pseudomonadati</taxon>
        <taxon>Pseudomonadota</taxon>
        <taxon>Betaproteobacteria</taxon>
        <taxon>Burkholderiales</taxon>
        <taxon>Comamonadaceae</taxon>
        <taxon>Hydrogenophaga</taxon>
    </lineage>
</organism>
<dbReference type="PROSITE" id="PS50404">
    <property type="entry name" value="GST_NTER"/>
    <property type="match status" value="1"/>
</dbReference>
<dbReference type="CDD" id="cd00570">
    <property type="entry name" value="GST_N_family"/>
    <property type="match status" value="1"/>
</dbReference>
<sequence length="130" mass="14604">MKPVVRTFFKGLRVVLGPVMLLKERVSKPKGMVRDPSVQSVVNLQCKNLALYQFQTCPFCIKVRQEMRRLSLPIEHRDAQHDTAHRTALLHGGGAVKVPCLKINDGSGKSQWLYDSTAIIAYLQARFGKA</sequence>
<feature type="domain" description="GST N-terminal" evidence="1">
    <location>
        <begin position="47"/>
        <end position="130"/>
    </location>
</feature>
<dbReference type="Pfam" id="PF13417">
    <property type="entry name" value="GST_N_3"/>
    <property type="match status" value="1"/>
</dbReference>
<reference evidence="3 4" key="1">
    <citation type="submission" date="2016-02" db="EMBL/GenBank/DDBJ databases">
        <title>Draft genome sequence of Hydrogenophaga sp. LPB0072.</title>
        <authorList>
            <person name="Shin S.-K."/>
            <person name="Yi H."/>
        </authorList>
    </citation>
    <scope>NUCLEOTIDE SEQUENCE [LARGE SCALE GENOMIC DNA]</scope>
    <source>
        <strain evidence="3 4">LPB0072</strain>
    </source>
</reference>
<name>A0A162VQM2_9BURK</name>
<evidence type="ECO:0000313" key="4">
    <source>
        <dbReference type="Proteomes" id="UP000185657"/>
    </source>
</evidence>
<protein>
    <submittedName>
        <fullName evidence="2">Glutaredoxin</fullName>
    </submittedName>
</protein>
<evidence type="ECO:0000313" key="3">
    <source>
        <dbReference type="EMBL" id="OAD39474.1"/>
    </source>
</evidence>